<feature type="chain" id="PRO_5047422037" evidence="1">
    <location>
        <begin position="20"/>
        <end position="260"/>
    </location>
</feature>
<dbReference type="Proteomes" id="UP001596189">
    <property type="component" value="Unassembled WGS sequence"/>
</dbReference>
<proteinExistence type="predicted"/>
<dbReference type="EMBL" id="JBHSRD010000002">
    <property type="protein sequence ID" value="MFC6006062.1"/>
    <property type="molecule type" value="Genomic_DNA"/>
</dbReference>
<sequence>MTPLPRAAVLGLWATPVLAGRVNAGALLRAVQGDDEPHEVATADAAALGPLAAPGRLPELLGTLREQRVRALRLVLPVPGDPSALPGPPKVNEAAIEAGECLVTVGGPPLVLIPEVYEFGSVYEIGHQVLWQVQDCSPPVAPLSTTVGEAERELREALLRATDTLHELDLARWRPDAAERIQGLRQGTDQAWPPGTPPRAARVLDLAWRVRSIVELAREDDGAAVNGWEATRRDEELRQLETVCRRALVAAVNAPIHPPD</sequence>
<feature type="signal peptide" evidence="1">
    <location>
        <begin position="1"/>
        <end position="19"/>
    </location>
</feature>
<accession>A0ABW1J9X5</accession>
<protein>
    <submittedName>
        <fullName evidence="2">Uncharacterized protein</fullName>
    </submittedName>
</protein>
<dbReference type="RefSeq" id="WP_345716926.1">
    <property type="nucleotide sequence ID" value="NZ_BAABFP010000005.1"/>
</dbReference>
<reference evidence="3" key="1">
    <citation type="journal article" date="2019" name="Int. J. Syst. Evol. Microbiol.">
        <title>The Global Catalogue of Microorganisms (GCM) 10K type strain sequencing project: providing services to taxonomists for standard genome sequencing and annotation.</title>
        <authorList>
            <consortium name="The Broad Institute Genomics Platform"/>
            <consortium name="The Broad Institute Genome Sequencing Center for Infectious Disease"/>
            <person name="Wu L."/>
            <person name="Ma J."/>
        </authorList>
    </citation>
    <scope>NUCLEOTIDE SEQUENCE [LARGE SCALE GENOMIC DNA]</scope>
    <source>
        <strain evidence="3">KACC 14249</strain>
    </source>
</reference>
<keyword evidence="3" id="KW-1185">Reference proteome</keyword>
<evidence type="ECO:0000256" key="1">
    <source>
        <dbReference type="SAM" id="SignalP"/>
    </source>
</evidence>
<comment type="caution">
    <text evidence="2">The sequence shown here is derived from an EMBL/GenBank/DDBJ whole genome shotgun (WGS) entry which is preliminary data.</text>
</comment>
<evidence type="ECO:0000313" key="2">
    <source>
        <dbReference type="EMBL" id="MFC6006062.1"/>
    </source>
</evidence>
<keyword evidence="1" id="KW-0732">Signal</keyword>
<evidence type="ECO:0000313" key="3">
    <source>
        <dbReference type="Proteomes" id="UP001596189"/>
    </source>
</evidence>
<gene>
    <name evidence="2" type="ORF">ACFQDO_02870</name>
</gene>
<name>A0ABW1J9X5_9ACTN</name>
<organism evidence="2 3">
    <name type="scientific">Angustibacter luteus</name>
    <dbReference type="NCBI Taxonomy" id="658456"/>
    <lineage>
        <taxon>Bacteria</taxon>
        <taxon>Bacillati</taxon>
        <taxon>Actinomycetota</taxon>
        <taxon>Actinomycetes</taxon>
        <taxon>Kineosporiales</taxon>
        <taxon>Kineosporiaceae</taxon>
    </lineage>
</organism>